<feature type="compositionally biased region" description="Basic and acidic residues" evidence="1">
    <location>
        <begin position="35"/>
        <end position="62"/>
    </location>
</feature>
<keyword evidence="3" id="KW-0687">Ribonucleoprotein</keyword>
<dbReference type="OrthoDB" id="264354at2759"/>
<evidence type="ECO:0000313" key="3">
    <source>
        <dbReference type="EMBL" id="KMP03322.1"/>
    </source>
</evidence>
<proteinExistence type="predicted"/>
<sequence>MPSKKSRQTPLGALEHKPTNKLQRQMLHIKRKQAKDKLSRAERFARKKEEAKDPRLKAERLKRNIPLTLERKRVWDDVGSDVEDGLGISFDVERIKRRKQDEEQEEQDTANTQAPMRSEGDEEQDEVDSMLDSDSDGEEHDQESSRKNESKKARHEPDTIYKEYKSRFSTGCSSCQIPEPLSERSASNPENTHHDITQFYTSRPSNVYIRRSAHRYSHKFSVREISKFASNRNYTALVVVEEDQKRVSGLTVVHLPVGPTFHFSVSNWVEGKKLPGHGNPTGHWPELILNNFRTPLGLLTAHLFRTLFPPQPDLIGRQVVTLHNQRDYIFVRRHRYVFRDKRETEKSVVDADGNEIKGVEGIRAGLQELGPRFTLKLRRIDKGIQRRSGQEWEWKGRMEKQRTKFQL</sequence>
<dbReference type="GO" id="GO:0005730">
    <property type="term" value="C:nucleolus"/>
    <property type="evidence" value="ECO:0007669"/>
    <property type="project" value="TreeGrafter"/>
</dbReference>
<evidence type="ECO:0000259" key="2">
    <source>
        <dbReference type="PROSITE" id="PS50833"/>
    </source>
</evidence>
<feature type="region of interest" description="Disordered" evidence="1">
    <location>
        <begin position="1"/>
        <end position="64"/>
    </location>
</feature>
<accession>A0A0J7B0L0</accession>
<dbReference type="FunFam" id="3.40.50.10480:FF:000005">
    <property type="entry name" value="Similar to RNA processing factor 1"/>
    <property type="match status" value="1"/>
</dbReference>
<organism evidence="3 4">
    <name type="scientific">Coccidioides immitis RMSCC 2394</name>
    <dbReference type="NCBI Taxonomy" id="404692"/>
    <lineage>
        <taxon>Eukaryota</taxon>
        <taxon>Fungi</taxon>
        <taxon>Dikarya</taxon>
        <taxon>Ascomycota</taxon>
        <taxon>Pezizomycotina</taxon>
        <taxon>Eurotiomycetes</taxon>
        <taxon>Eurotiomycetidae</taxon>
        <taxon>Onygenales</taxon>
        <taxon>Onygenaceae</taxon>
        <taxon>Coccidioides</taxon>
    </lineage>
</organism>
<feature type="region of interest" description="Disordered" evidence="1">
    <location>
        <begin position="97"/>
        <end position="159"/>
    </location>
</feature>
<feature type="compositionally biased region" description="Basic and acidic residues" evidence="1">
    <location>
        <begin position="142"/>
        <end position="159"/>
    </location>
</feature>
<feature type="compositionally biased region" description="Acidic residues" evidence="1">
    <location>
        <begin position="120"/>
        <end position="141"/>
    </location>
</feature>
<dbReference type="Gene3D" id="3.40.50.10480">
    <property type="entry name" value="Probable brix-domain ribosomal biogenesis protein"/>
    <property type="match status" value="1"/>
</dbReference>
<reference evidence="4" key="1">
    <citation type="journal article" date="2010" name="Genome Res.">
        <title>Population genomic sequencing of Coccidioides fungi reveals recent hybridization and transposon control.</title>
        <authorList>
            <person name="Neafsey D.E."/>
            <person name="Barker B.M."/>
            <person name="Sharpton T.J."/>
            <person name="Stajich J.E."/>
            <person name="Park D.J."/>
            <person name="Whiston E."/>
            <person name="Hung C.-Y."/>
            <person name="McMahan C."/>
            <person name="White J."/>
            <person name="Sykes S."/>
            <person name="Heiman D."/>
            <person name="Young S."/>
            <person name="Zeng Q."/>
            <person name="Abouelleil A."/>
            <person name="Aftuck L."/>
            <person name="Bessette D."/>
            <person name="Brown A."/>
            <person name="FitzGerald M."/>
            <person name="Lui A."/>
            <person name="Macdonald J.P."/>
            <person name="Priest M."/>
            <person name="Orbach M.J."/>
            <person name="Galgiani J.N."/>
            <person name="Kirkland T.N."/>
            <person name="Cole G.T."/>
            <person name="Birren B.W."/>
            <person name="Henn M.R."/>
            <person name="Taylor J.W."/>
            <person name="Rounsley S.D."/>
        </authorList>
    </citation>
    <scope>NUCLEOTIDE SEQUENCE [LARGE SCALE GENOMIC DNA]</scope>
    <source>
        <strain evidence="4">RMSCC 2394</strain>
    </source>
</reference>
<dbReference type="InterPro" id="IPR044281">
    <property type="entry name" value="IMP4/RPF1"/>
</dbReference>
<gene>
    <name evidence="3" type="ORF">CIRG_03014</name>
</gene>
<dbReference type="EMBL" id="DS028094">
    <property type="protein sequence ID" value="KMP03322.1"/>
    <property type="molecule type" value="Genomic_DNA"/>
</dbReference>
<dbReference type="GO" id="GO:0000460">
    <property type="term" value="P:maturation of 5.8S rRNA"/>
    <property type="evidence" value="ECO:0007669"/>
    <property type="project" value="TreeGrafter"/>
</dbReference>
<dbReference type="PROSITE" id="PS50833">
    <property type="entry name" value="BRIX"/>
    <property type="match status" value="1"/>
</dbReference>
<dbReference type="GO" id="GO:0000470">
    <property type="term" value="P:maturation of LSU-rRNA"/>
    <property type="evidence" value="ECO:0007669"/>
    <property type="project" value="TreeGrafter"/>
</dbReference>
<dbReference type="AlphaFoldDB" id="A0A0J7B0L0"/>
<dbReference type="Pfam" id="PF04427">
    <property type="entry name" value="Brix"/>
    <property type="match status" value="1"/>
</dbReference>
<dbReference type="STRING" id="404692.A0A0J7B0L0"/>
<protein>
    <submittedName>
        <fullName evidence="3">U3 small nucleolar ribonucleoproteinIMP4</fullName>
    </submittedName>
</protein>
<dbReference type="PANTHER" id="PTHR22734:SF3">
    <property type="entry name" value="RIBOSOME PRODUCTION FACTOR 1"/>
    <property type="match status" value="1"/>
</dbReference>
<dbReference type="GO" id="GO:0042134">
    <property type="term" value="F:rRNA primary transcript binding"/>
    <property type="evidence" value="ECO:0007669"/>
    <property type="project" value="InterPro"/>
</dbReference>
<dbReference type="GO" id="GO:0030687">
    <property type="term" value="C:preribosome, large subunit precursor"/>
    <property type="evidence" value="ECO:0007669"/>
    <property type="project" value="TreeGrafter"/>
</dbReference>
<dbReference type="PANTHER" id="PTHR22734">
    <property type="entry name" value="U3 SMALL NUCLEOLAR RIBONUCLEOPROTEIN PROTEIN IMP4"/>
    <property type="match status" value="1"/>
</dbReference>
<feature type="domain" description="Brix" evidence="2">
    <location>
        <begin position="178"/>
        <end position="386"/>
    </location>
</feature>
<evidence type="ECO:0000313" key="4">
    <source>
        <dbReference type="Proteomes" id="UP000054565"/>
    </source>
</evidence>
<dbReference type="InterPro" id="IPR007109">
    <property type="entry name" value="Brix"/>
</dbReference>
<name>A0A0J7B0L0_COCIT</name>
<dbReference type="SUPFAM" id="SSF52954">
    <property type="entry name" value="Class II aaRS ABD-related"/>
    <property type="match status" value="1"/>
</dbReference>
<dbReference type="SMART" id="SM00879">
    <property type="entry name" value="Brix"/>
    <property type="match status" value="1"/>
</dbReference>
<dbReference type="Proteomes" id="UP000054565">
    <property type="component" value="Unassembled WGS sequence"/>
</dbReference>
<evidence type="ECO:0000256" key="1">
    <source>
        <dbReference type="SAM" id="MobiDB-lite"/>
    </source>
</evidence>